<feature type="chain" id="PRO_5037864760" description="Type IV pilus biogenesis protein PilP" evidence="2">
    <location>
        <begin position="28"/>
        <end position="296"/>
    </location>
</feature>
<organism evidence="3 4">
    <name type="scientific">Acetobacter garciniae</name>
    <dbReference type="NCBI Taxonomy" id="2817435"/>
    <lineage>
        <taxon>Bacteria</taxon>
        <taxon>Pseudomonadati</taxon>
        <taxon>Pseudomonadota</taxon>
        <taxon>Alphaproteobacteria</taxon>
        <taxon>Acetobacterales</taxon>
        <taxon>Acetobacteraceae</taxon>
        <taxon>Acetobacter</taxon>
    </lineage>
</organism>
<accession>A0A939HIP2</accession>
<dbReference type="Proteomes" id="UP000664073">
    <property type="component" value="Unassembled WGS sequence"/>
</dbReference>
<evidence type="ECO:0000313" key="4">
    <source>
        <dbReference type="Proteomes" id="UP000664073"/>
    </source>
</evidence>
<dbReference type="AlphaFoldDB" id="A0A939HIP2"/>
<protein>
    <recommendedName>
        <fullName evidence="5">Type IV pilus biogenesis protein PilP</fullName>
    </recommendedName>
</protein>
<evidence type="ECO:0000256" key="2">
    <source>
        <dbReference type="SAM" id="SignalP"/>
    </source>
</evidence>
<evidence type="ECO:0000313" key="3">
    <source>
        <dbReference type="EMBL" id="MBO1325130.1"/>
    </source>
</evidence>
<keyword evidence="4" id="KW-1185">Reference proteome</keyword>
<comment type="caution">
    <text evidence="3">The sequence shown here is derived from an EMBL/GenBank/DDBJ whole genome shotgun (WGS) entry which is preliminary data.</text>
</comment>
<dbReference type="RefSeq" id="WP_207845797.1">
    <property type="nucleotide sequence ID" value="NZ_JAFVMH010000003.1"/>
</dbReference>
<evidence type="ECO:0008006" key="5">
    <source>
        <dbReference type="Google" id="ProtNLM"/>
    </source>
</evidence>
<feature type="signal peptide" evidence="2">
    <location>
        <begin position="1"/>
        <end position="27"/>
    </location>
</feature>
<evidence type="ECO:0000256" key="1">
    <source>
        <dbReference type="SAM" id="MobiDB-lite"/>
    </source>
</evidence>
<sequence>MTRSGPYPGAPVLLVATVLLGSGVAGAAHRGLTPVSPHSAPAQVPLTPPKGPHHGATRPDGTHSEVTSPNVTYPGGTHPEVIHHEVTHRKVTDAGAAPPSAVRAATTVAGGGQGAPSRVLDAAPRLMAGAAPLRVAVEATGRVPGPQPLPDAAGIEAARQVILARPLFSPARRPAAGVAAGNGLPRLTAIVVSSGRRRALFMVAGQGRGQVVDVGGVVGPWTVTAIDTGVVHVRGPSGEQVLRPDRDRSAEHPVPGPASGPPSGPVSGPARNPAPPVGPGNGSPPSSSAHVTGPTP</sequence>
<reference evidence="3" key="1">
    <citation type="submission" date="2021-03" db="EMBL/GenBank/DDBJ databases">
        <title>The complete genome sequence of Acetobacter sp. TBRC 12339.</title>
        <authorList>
            <person name="Charoenyingcharoen P."/>
            <person name="Yukphan P."/>
        </authorList>
    </citation>
    <scope>NUCLEOTIDE SEQUENCE</scope>
    <source>
        <strain evidence="3">TBRC 12339</strain>
    </source>
</reference>
<dbReference type="EMBL" id="JAFVMH010000003">
    <property type="protein sequence ID" value="MBO1325130.1"/>
    <property type="molecule type" value="Genomic_DNA"/>
</dbReference>
<gene>
    <name evidence="3" type="ORF">J2D77_08205</name>
</gene>
<name>A0A939HIP2_9PROT</name>
<feature type="region of interest" description="Disordered" evidence="1">
    <location>
        <begin position="31"/>
        <end position="71"/>
    </location>
</feature>
<proteinExistence type="predicted"/>
<feature type="compositionally biased region" description="Pro residues" evidence="1">
    <location>
        <begin position="254"/>
        <end position="264"/>
    </location>
</feature>
<feature type="region of interest" description="Disordered" evidence="1">
    <location>
        <begin position="235"/>
        <end position="296"/>
    </location>
</feature>
<feature type="compositionally biased region" description="Basic and acidic residues" evidence="1">
    <location>
        <begin position="242"/>
        <end position="251"/>
    </location>
</feature>
<keyword evidence="2" id="KW-0732">Signal</keyword>